<dbReference type="HOGENOM" id="CLU_160686_3_0_7"/>
<reference evidence="2" key="1">
    <citation type="submission" date="2005-10" db="EMBL/GenBank/DDBJ databases">
        <title>Complete sequence of Pelobacter carbinolicus DSM 2380.</title>
        <authorList>
            <person name="Copeland A."/>
            <person name="Lucas S."/>
            <person name="Lapidus A."/>
            <person name="Barry K."/>
            <person name="Detter J.C."/>
            <person name="Glavina T."/>
            <person name="Hammon N."/>
            <person name="Israni S."/>
            <person name="Pitluck S."/>
            <person name="Chertkov O."/>
            <person name="Schmutz J."/>
            <person name="Larimer F."/>
            <person name="Land M."/>
            <person name="Kyrpides N."/>
            <person name="Ivanova N."/>
            <person name="Richardson P."/>
        </authorList>
    </citation>
    <scope>NUCLEOTIDE SEQUENCE [LARGE SCALE GENOMIC DNA]</scope>
    <source>
        <strain evidence="2">DSM 2380 / NBRC 103641 / GraBd1</strain>
    </source>
</reference>
<dbReference type="KEGG" id="pca:Pcar_1494"/>
<evidence type="ECO:0008006" key="3">
    <source>
        <dbReference type="Google" id="ProtNLM"/>
    </source>
</evidence>
<dbReference type="Pfam" id="PF11006">
    <property type="entry name" value="DUF2845"/>
    <property type="match status" value="1"/>
</dbReference>
<reference evidence="1 2" key="2">
    <citation type="journal article" date="2012" name="BMC Genomics">
        <title>The genome of Pelobacter carbinolicus reveals surprising metabolic capabilities and physiological features.</title>
        <authorList>
            <person name="Aklujkar M."/>
            <person name="Haveman S.A."/>
            <person name="Didonato R.Jr."/>
            <person name="Chertkov O."/>
            <person name="Han C.S."/>
            <person name="Land M.L."/>
            <person name="Brown P."/>
            <person name="Lovley D.R."/>
        </authorList>
    </citation>
    <scope>NUCLEOTIDE SEQUENCE [LARGE SCALE GENOMIC DNA]</scope>
    <source>
        <strain evidence="2">DSM 2380 / NBRC 103641 / GraBd1</strain>
    </source>
</reference>
<dbReference type="eggNOG" id="ENOG5033EDZ">
    <property type="taxonomic scope" value="Bacteria"/>
</dbReference>
<evidence type="ECO:0000313" key="1">
    <source>
        <dbReference type="EMBL" id="ABA88740.1"/>
    </source>
</evidence>
<sequence length="106" mass="12068">MRYFGVFTAFFTVIFLAAGSVTVSAMRCGNRIVGEGDTKAEVLVKCGQPLLREYIGEDVEMEYGYGTYSKRIVEEWTYNFGPSKFMQILHFRGNKLIEIRNGDKGF</sequence>
<dbReference type="OrthoDB" id="5522210at2"/>
<protein>
    <recommendedName>
        <fullName evidence="3">DUF2845 domain-containing protein</fullName>
    </recommendedName>
</protein>
<gene>
    <name evidence="1" type="ordered locus">Pcar_1494</name>
</gene>
<dbReference type="STRING" id="338963.Pcar_1494"/>
<proteinExistence type="predicted"/>
<accession>Q3A4G7</accession>
<dbReference type="EMBL" id="CP000142">
    <property type="protein sequence ID" value="ABA88740.1"/>
    <property type="molecule type" value="Genomic_DNA"/>
</dbReference>
<evidence type="ECO:0000313" key="2">
    <source>
        <dbReference type="Proteomes" id="UP000002534"/>
    </source>
</evidence>
<name>Q3A4G7_SYNC1</name>
<organism evidence="1 2">
    <name type="scientific">Syntrophotalea carbinolica (strain DSM 2380 / NBRC 103641 / GraBd1)</name>
    <name type="common">Pelobacter carbinolicus</name>
    <dbReference type="NCBI Taxonomy" id="338963"/>
    <lineage>
        <taxon>Bacteria</taxon>
        <taxon>Pseudomonadati</taxon>
        <taxon>Thermodesulfobacteriota</taxon>
        <taxon>Desulfuromonadia</taxon>
        <taxon>Desulfuromonadales</taxon>
        <taxon>Syntrophotaleaceae</taxon>
        <taxon>Syntrophotalea</taxon>
    </lineage>
</organism>
<dbReference type="Proteomes" id="UP000002534">
    <property type="component" value="Chromosome"/>
</dbReference>
<dbReference type="InterPro" id="IPR021268">
    <property type="entry name" value="DUF2845"/>
</dbReference>
<dbReference type="AlphaFoldDB" id="Q3A4G7"/>
<keyword evidence="2" id="KW-1185">Reference proteome</keyword>
<dbReference type="RefSeq" id="WP_011341223.1">
    <property type="nucleotide sequence ID" value="NC_007498.2"/>
</dbReference>